<dbReference type="Gene3D" id="4.10.320.10">
    <property type="entry name" value="E3-binding domain"/>
    <property type="match status" value="1"/>
</dbReference>
<evidence type="ECO:0000313" key="5">
    <source>
        <dbReference type="Proteomes" id="UP000094243"/>
    </source>
</evidence>
<proteinExistence type="predicted"/>
<feature type="domain" description="Lsr2 DNA-binding" evidence="3">
    <location>
        <begin position="78"/>
        <end position="110"/>
    </location>
</feature>
<keyword evidence="5" id="KW-1185">Reference proteome</keyword>
<gene>
    <name evidence="4" type="ORF">BHQ17_23880</name>
</gene>
<sequence>MTAEVVFVDEFDRASAADEIVVFELDGVRYEIYLSRENATKLRDAFAAWIGAARQTATRQRRHLFSTTLDSAEAAAMRRAAIRQWAWTYGHGVAVHGRIPREVLKAYEAAHARKVRHTT</sequence>
<dbReference type="GO" id="GO:0003677">
    <property type="term" value="F:DNA binding"/>
    <property type="evidence" value="ECO:0007669"/>
    <property type="project" value="UniProtKB-KW"/>
</dbReference>
<organism evidence="4 5">
    <name type="scientific">Mycolicibacterium holsaticum</name>
    <dbReference type="NCBI Taxonomy" id="152142"/>
    <lineage>
        <taxon>Bacteria</taxon>
        <taxon>Bacillati</taxon>
        <taxon>Actinomycetota</taxon>
        <taxon>Actinomycetes</taxon>
        <taxon>Mycobacteriales</taxon>
        <taxon>Mycobacteriaceae</taxon>
        <taxon>Mycolicibacterium</taxon>
    </lineage>
</organism>
<dbReference type="AlphaFoldDB" id="A0A1E3R7C9"/>
<dbReference type="GO" id="GO:0016746">
    <property type="term" value="F:acyltransferase activity"/>
    <property type="evidence" value="ECO:0007669"/>
    <property type="project" value="InterPro"/>
</dbReference>
<name>A0A1E3R7C9_9MYCO</name>
<dbReference type="Pfam" id="PF23359">
    <property type="entry name" value="Lsr2_DNA-bd"/>
    <property type="match status" value="1"/>
</dbReference>
<dbReference type="Pfam" id="PF11774">
    <property type="entry name" value="Lsr2"/>
    <property type="match status" value="1"/>
</dbReference>
<keyword evidence="1" id="KW-0238">DNA-binding</keyword>
<evidence type="ECO:0000256" key="1">
    <source>
        <dbReference type="ARBA" id="ARBA00023125"/>
    </source>
</evidence>
<evidence type="ECO:0000259" key="3">
    <source>
        <dbReference type="Pfam" id="PF23359"/>
    </source>
</evidence>
<dbReference type="InterPro" id="IPR024412">
    <property type="entry name" value="Lsr2_dim_dom"/>
</dbReference>
<dbReference type="InterPro" id="IPR042261">
    <property type="entry name" value="Lsr2-like_dimerization"/>
</dbReference>
<evidence type="ECO:0000313" key="4">
    <source>
        <dbReference type="EMBL" id="ODQ85272.1"/>
    </source>
</evidence>
<feature type="domain" description="Lsr2 dimerization" evidence="2">
    <location>
        <begin position="4"/>
        <end position="56"/>
    </location>
</feature>
<dbReference type="Gene3D" id="3.30.60.230">
    <property type="entry name" value="Lsr2, dimerization domain"/>
    <property type="match status" value="1"/>
</dbReference>
<comment type="caution">
    <text evidence="4">The sequence shown here is derived from an EMBL/GenBank/DDBJ whole genome shotgun (WGS) entry which is preliminary data.</text>
</comment>
<accession>A0A1E3R7C9</accession>
<evidence type="ECO:0008006" key="6">
    <source>
        <dbReference type="Google" id="ProtNLM"/>
    </source>
</evidence>
<dbReference type="InterPro" id="IPR036625">
    <property type="entry name" value="E3-bd_dom_sf"/>
</dbReference>
<reference evidence="5" key="1">
    <citation type="submission" date="2016-09" db="EMBL/GenBank/DDBJ databases">
        <authorList>
            <person name="Greninger A.L."/>
            <person name="Jerome K.R."/>
            <person name="Mcnair B."/>
            <person name="Wallis C."/>
            <person name="Fang F."/>
        </authorList>
    </citation>
    <scope>NUCLEOTIDE SEQUENCE [LARGE SCALE GENOMIC DNA]</scope>
    <source>
        <strain evidence="5">M7</strain>
    </source>
</reference>
<dbReference type="InterPro" id="IPR055370">
    <property type="entry name" value="Lsr2_DNA-bd"/>
</dbReference>
<dbReference type="Proteomes" id="UP000094243">
    <property type="component" value="Unassembled WGS sequence"/>
</dbReference>
<dbReference type="EMBL" id="MIGZ01000192">
    <property type="protein sequence ID" value="ODQ85272.1"/>
    <property type="molecule type" value="Genomic_DNA"/>
</dbReference>
<protein>
    <recommendedName>
        <fullName evidence="6">Nucleoid-associated protein Lsr2</fullName>
    </recommendedName>
</protein>
<evidence type="ECO:0000259" key="2">
    <source>
        <dbReference type="Pfam" id="PF11774"/>
    </source>
</evidence>